<accession>A0AAD9RJ36</accession>
<evidence type="ECO:0000313" key="2">
    <source>
        <dbReference type="EMBL" id="KAK2580601.1"/>
    </source>
</evidence>
<dbReference type="EMBL" id="JAIFRP010000050">
    <property type="protein sequence ID" value="KAK2580601.1"/>
    <property type="molecule type" value="Genomic_DNA"/>
</dbReference>
<feature type="compositionally biased region" description="Basic residues" evidence="1">
    <location>
        <begin position="24"/>
        <end position="35"/>
    </location>
</feature>
<organism evidence="2 3">
    <name type="scientific">Odynerus spinipes</name>
    <dbReference type="NCBI Taxonomy" id="1348599"/>
    <lineage>
        <taxon>Eukaryota</taxon>
        <taxon>Metazoa</taxon>
        <taxon>Ecdysozoa</taxon>
        <taxon>Arthropoda</taxon>
        <taxon>Hexapoda</taxon>
        <taxon>Insecta</taxon>
        <taxon>Pterygota</taxon>
        <taxon>Neoptera</taxon>
        <taxon>Endopterygota</taxon>
        <taxon>Hymenoptera</taxon>
        <taxon>Apocrita</taxon>
        <taxon>Aculeata</taxon>
        <taxon>Vespoidea</taxon>
        <taxon>Vespidae</taxon>
        <taxon>Eumeninae</taxon>
        <taxon>Odynerus</taxon>
    </lineage>
</organism>
<name>A0AAD9RJ36_9HYME</name>
<evidence type="ECO:0000256" key="1">
    <source>
        <dbReference type="SAM" id="MobiDB-lite"/>
    </source>
</evidence>
<protein>
    <submittedName>
        <fullName evidence="2">Uncharacterized protein</fullName>
    </submittedName>
</protein>
<sequence>MPRSLFSETSEELLNAPNRGGVATKRRRYSRRFGKNRPEKSSAKVLFEVLTLPRLPGGTPRSPPTIREYI</sequence>
<keyword evidence="3" id="KW-1185">Reference proteome</keyword>
<evidence type="ECO:0000313" key="3">
    <source>
        <dbReference type="Proteomes" id="UP001258017"/>
    </source>
</evidence>
<reference evidence="2" key="2">
    <citation type="journal article" date="2023" name="Commun. Biol.">
        <title>Intrasexual cuticular hydrocarbon dimorphism in a wasp sheds light on hydrocarbon biosynthesis genes in Hymenoptera.</title>
        <authorList>
            <person name="Moris V.C."/>
            <person name="Podsiadlowski L."/>
            <person name="Martin S."/>
            <person name="Oeyen J.P."/>
            <person name="Donath A."/>
            <person name="Petersen M."/>
            <person name="Wilbrandt J."/>
            <person name="Misof B."/>
            <person name="Liedtke D."/>
            <person name="Thamm M."/>
            <person name="Scheiner R."/>
            <person name="Schmitt T."/>
            <person name="Niehuis O."/>
        </authorList>
    </citation>
    <scope>NUCLEOTIDE SEQUENCE</scope>
    <source>
        <strain evidence="2">GBR_01_08_01A</strain>
    </source>
</reference>
<reference evidence="2" key="1">
    <citation type="submission" date="2021-08" db="EMBL/GenBank/DDBJ databases">
        <authorList>
            <person name="Misof B."/>
            <person name="Oliver O."/>
            <person name="Podsiadlowski L."/>
            <person name="Donath A."/>
            <person name="Peters R."/>
            <person name="Mayer C."/>
            <person name="Rust J."/>
            <person name="Gunkel S."/>
            <person name="Lesny P."/>
            <person name="Martin S."/>
            <person name="Oeyen J.P."/>
            <person name="Petersen M."/>
            <person name="Panagiotis P."/>
            <person name="Wilbrandt J."/>
            <person name="Tanja T."/>
        </authorList>
    </citation>
    <scope>NUCLEOTIDE SEQUENCE</scope>
    <source>
        <strain evidence="2">GBR_01_08_01A</strain>
        <tissue evidence="2">Thorax + abdomen</tissue>
    </source>
</reference>
<gene>
    <name evidence="2" type="ORF">KPH14_007720</name>
</gene>
<comment type="caution">
    <text evidence="2">The sequence shown here is derived from an EMBL/GenBank/DDBJ whole genome shotgun (WGS) entry which is preliminary data.</text>
</comment>
<dbReference type="AlphaFoldDB" id="A0AAD9RJ36"/>
<feature type="region of interest" description="Disordered" evidence="1">
    <location>
        <begin position="1"/>
        <end position="39"/>
    </location>
</feature>
<dbReference type="Proteomes" id="UP001258017">
    <property type="component" value="Unassembled WGS sequence"/>
</dbReference>
<proteinExistence type="predicted"/>